<feature type="transmembrane region" description="Helical" evidence="7">
    <location>
        <begin position="113"/>
        <end position="139"/>
    </location>
</feature>
<dbReference type="Pfam" id="PF00482">
    <property type="entry name" value="T2SSF"/>
    <property type="match status" value="2"/>
</dbReference>
<reference evidence="9 10" key="1">
    <citation type="submission" date="2022-01" db="EMBL/GenBank/DDBJ databases">
        <title>Novel bile acid biosynthetic pathways are enriched in the microbiome of centenarians.</title>
        <authorList>
            <person name="Sato Y."/>
            <person name="Atarashi K."/>
            <person name="Plichta R.D."/>
            <person name="Arai Y."/>
            <person name="Sasajima S."/>
            <person name="Kearney M.S."/>
            <person name="Suda W."/>
            <person name="Takeshita K."/>
            <person name="Sasaki T."/>
            <person name="Okamoto S."/>
            <person name="Skelly N.A."/>
            <person name="Okamura Y."/>
            <person name="Vlamakis H."/>
            <person name="Li Y."/>
            <person name="Tanoue T."/>
            <person name="Takei H."/>
            <person name="Nittono H."/>
            <person name="Narushima S."/>
            <person name="Irie J."/>
            <person name="Itoh H."/>
            <person name="Moriya K."/>
            <person name="Sugiura Y."/>
            <person name="Suematsu M."/>
            <person name="Moritoki N."/>
            <person name="Shibata S."/>
            <person name="Littman R.D."/>
            <person name="Fischbach A.M."/>
            <person name="Uwamino Y."/>
            <person name="Inoue T."/>
            <person name="Honda A."/>
            <person name="Hattori M."/>
            <person name="Murai T."/>
            <person name="Xavier J.R."/>
            <person name="Hirose N."/>
            <person name="Honda K."/>
        </authorList>
    </citation>
    <scope>NUCLEOTIDE SEQUENCE [LARGE SCALE GENOMIC DNA]</scope>
    <source>
        <strain evidence="9 10">CE91-St30</strain>
    </source>
</reference>
<keyword evidence="5 7" id="KW-1133">Transmembrane helix</keyword>
<dbReference type="Proteomes" id="UP001320544">
    <property type="component" value="Chromosome"/>
</dbReference>
<dbReference type="PANTHER" id="PTHR30012">
    <property type="entry name" value="GENERAL SECRETION PATHWAY PROTEIN"/>
    <property type="match status" value="1"/>
</dbReference>
<evidence type="ECO:0000256" key="7">
    <source>
        <dbReference type="SAM" id="Phobius"/>
    </source>
</evidence>
<evidence type="ECO:0000256" key="6">
    <source>
        <dbReference type="ARBA" id="ARBA00023136"/>
    </source>
</evidence>
<evidence type="ECO:0000256" key="5">
    <source>
        <dbReference type="ARBA" id="ARBA00022989"/>
    </source>
</evidence>
<dbReference type="InterPro" id="IPR042094">
    <property type="entry name" value="T2SS_GspF_sf"/>
</dbReference>
<evidence type="ECO:0000256" key="3">
    <source>
        <dbReference type="ARBA" id="ARBA00022475"/>
    </source>
</evidence>
<feature type="transmembrane region" description="Helical" evidence="7">
    <location>
        <begin position="159"/>
        <end position="184"/>
    </location>
</feature>
<dbReference type="InterPro" id="IPR003004">
    <property type="entry name" value="GspF/PilC"/>
</dbReference>
<feature type="domain" description="Type II secretion system protein GspF" evidence="8">
    <location>
        <begin position="14"/>
        <end position="136"/>
    </location>
</feature>
<dbReference type="RefSeq" id="WP_244386690.1">
    <property type="nucleotide sequence ID" value="NZ_AP025564.1"/>
</dbReference>
<name>A0ABN6ML40_9ACTN</name>
<proteinExistence type="inferred from homology"/>
<dbReference type="EMBL" id="AP025564">
    <property type="protein sequence ID" value="BDE97407.1"/>
    <property type="molecule type" value="Genomic_DNA"/>
</dbReference>
<feature type="transmembrane region" description="Helical" evidence="7">
    <location>
        <begin position="323"/>
        <end position="349"/>
    </location>
</feature>
<evidence type="ECO:0000313" key="9">
    <source>
        <dbReference type="EMBL" id="BDE97407.1"/>
    </source>
</evidence>
<keyword evidence="10" id="KW-1185">Reference proteome</keyword>
<evidence type="ECO:0000256" key="1">
    <source>
        <dbReference type="ARBA" id="ARBA00004651"/>
    </source>
</evidence>
<feature type="domain" description="Type II secretion system protein GspF" evidence="8">
    <location>
        <begin position="216"/>
        <end position="341"/>
    </location>
</feature>
<evidence type="ECO:0000259" key="8">
    <source>
        <dbReference type="Pfam" id="PF00482"/>
    </source>
</evidence>
<comment type="subcellular location">
    <subcellularLocation>
        <location evidence="1">Cell membrane</location>
        <topology evidence="1">Multi-pass membrane protein</topology>
    </subcellularLocation>
</comment>
<dbReference type="InterPro" id="IPR018076">
    <property type="entry name" value="T2SS_GspF_dom"/>
</dbReference>
<evidence type="ECO:0000256" key="2">
    <source>
        <dbReference type="ARBA" id="ARBA00005745"/>
    </source>
</evidence>
<evidence type="ECO:0000256" key="4">
    <source>
        <dbReference type="ARBA" id="ARBA00022692"/>
    </source>
</evidence>
<comment type="similarity">
    <text evidence="2">Belongs to the GSP F family.</text>
</comment>
<dbReference type="Gene3D" id="1.20.81.30">
    <property type="entry name" value="Type II secretion system (T2SS), domain F"/>
    <property type="match status" value="2"/>
</dbReference>
<sequence>MATKMLESSALSAFCESLAIMFSAGIQTDEAVYLLSDNMEDSDFKRTCDEVYRQLIAGYPLARSLEVTGAFPQHVVNMVGAGEFSGRLENVLASLAKYYDEENRLFSKVKSAIAYPAALLAVMCVILLFTTAVILPVFVNVYSSLTGDLATGSYAFVNASILIGWIAFVITLACTIAVIMGIVLSRSQRGRLKLLTLFEHLPISRTPMRQMALGRFTSALGTYVASGIDTNLAMCEATKMVDHASLGRELATVREEMVDPAQAKSLAQAIYDNNIYEPIYARMLVIGSRSGSTEAVLERLSDTFFDDSVVQVDGIIDNVEPTLAAFLTVSVGATLIAVMLPLIGIMGSIG</sequence>
<evidence type="ECO:0000313" key="10">
    <source>
        <dbReference type="Proteomes" id="UP001320544"/>
    </source>
</evidence>
<keyword evidence="3" id="KW-1003">Cell membrane</keyword>
<dbReference type="PANTHER" id="PTHR30012:SF0">
    <property type="entry name" value="TYPE II SECRETION SYSTEM PROTEIN F-RELATED"/>
    <property type="match status" value="1"/>
</dbReference>
<keyword evidence="6 7" id="KW-0472">Membrane</keyword>
<protein>
    <submittedName>
        <fullName evidence="9">General secretion pathway protein GspF</fullName>
    </submittedName>
</protein>
<accession>A0ABN6ML40</accession>
<gene>
    <name evidence="9" type="ORF">CE91St30_27400</name>
</gene>
<keyword evidence="4 7" id="KW-0812">Transmembrane</keyword>
<organism evidence="9 10">
    <name type="scientific">Raoultibacter timonensis</name>
    <dbReference type="NCBI Taxonomy" id="1907662"/>
    <lineage>
        <taxon>Bacteria</taxon>
        <taxon>Bacillati</taxon>
        <taxon>Actinomycetota</taxon>
        <taxon>Coriobacteriia</taxon>
        <taxon>Eggerthellales</taxon>
        <taxon>Eggerthellaceae</taxon>
        <taxon>Raoultibacter</taxon>
    </lineage>
</organism>